<dbReference type="CDD" id="cd12797">
    <property type="entry name" value="M23_peptidase"/>
    <property type="match status" value="1"/>
</dbReference>
<evidence type="ECO:0000259" key="1">
    <source>
        <dbReference type="Pfam" id="PF01551"/>
    </source>
</evidence>
<evidence type="ECO:0000313" key="2">
    <source>
        <dbReference type="EMBL" id="MFD2646177.1"/>
    </source>
</evidence>
<keyword evidence="2" id="KW-0378">Hydrolase</keyword>
<dbReference type="SUPFAM" id="SSF51261">
    <property type="entry name" value="Duplicated hybrid motif"/>
    <property type="match status" value="1"/>
</dbReference>
<feature type="domain" description="M23ase beta-sheet core" evidence="1">
    <location>
        <begin position="111"/>
        <end position="205"/>
    </location>
</feature>
<dbReference type="PANTHER" id="PTHR21666">
    <property type="entry name" value="PEPTIDASE-RELATED"/>
    <property type="match status" value="1"/>
</dbReference>
<sequence length="219" mass="22954">MTETRSAMASIASTASERTEGIVSTLTRLGIPVTLPPVEEGVGGPLLAPVEDAALSPAVEDANAVLAALIRYQAARQSIDAAPVHMPISDGYRQSSGFGNRKDPFTGSRAFHAGLDFAAPSGTSVFSAAAGVVTFVGQKSGYGKTVEVTHSSGFITRYGHLSAYMVEKDQRVNTGTPIAKVGSTGRSTGPHLHFEVRRNDTALNPKEFLEAGRQLLALI</sequence>
<dbReference type="InterPro" id="IPR016047">
    <property type="entry name" value="M23ase_b-sheet_dom"/>
</dbReference>
<reference evidence="3" key="1">
    <citation type="journal article" date="2019" name="Int. J. Syst. Evol. Microbiol.">
        <title>The Global Catalogue of Microorganisms (GCM) 10K type strain sequencing project: providing services to taxonomists for standard genome sequencing and annotation.</title>
        <authorList>
            <consortium name="The Broad Institute Genomics Platform"/>
            <consortium name="The Broad Institute Genome Sequencing Center for Infectious Disease"/>
            <person name="Wu L."/>
            <person name="Ma J."/>
        </authorList>
    </citation>
    <scope>NUCLEOTIDE SEQUENCE [LARGE SCALE GENOMIC DNA]</scope>
    <source>
        <strain evidence="3">CCM 7427</strain>
    </source>
</reference>
<dbReference type="EMBL" id="JBHUNP010000001">
    <property type="protein sequence ID" value="MFD2646177.1"/>
    <property type="molecule type" value="Genomic_DNA"/>
</dbReference>
<dbReference type="GO" id="GO:0016787">
    <property type="term" value="F:hydrolase activity"/>
    <property type="evidence" value="ECO:0007669"/>
    <property type="project" value="UniProtKB-KW"/>
</dbReference>
<dbReference type="RefSeq" id="WP_386830590.1">
    <property type="nucleotide sequence ID" value="NZ_JBHUNP010000001.1"/>
</dbReference>
<comment type="caution">
    <text evidence="2">The sequence shown here is derived from an EMBL/GenBank/DDBJ whole genome shotgun (WGS) entry which is preliminary data.</text>
</comment>
<gene>
    <name evidence="2" type="ORF">ACFSX5_00015</name>
</gene>
<organism evidence="2 3">
    <name type="scientific">Devosia albogilva</name>
    <dbReference type="NCBI Taxonomy" id="429726"/>
    <lineage>
        <taxon>Bacteria</taxon>
        <taxon>Pseudomonadati</taxon>
        <taxon>Pseudomonadota</taxon>
        <taxon>Alphaproteobacteria</taxon>
        <taxon>Hyphomicrobiales</taxon>
        <taxon>Devosiaceae</taxon>
        <taxon>Devosia</taxon>
    </lineage>
</organism>
<dbReference type="InterPro" id="IPR050570">
    <property type="entry name" value="Cell_wall_metabolism_enzyme"/>
</dbReference>
<dbReference type="InterPro" id="IPR011055">
    <property type="entry name" value="Dup_hybrid_motif"/>
</dbReference>
<evidence type="ECO:0000313" key="3">
    <source>
        <dbReference type="Proteomes" id="UP001597521"/>
    </source>
</evidence>
<dbReference type="Gene3D" id="2.70.70.10">
    <property type="entry name" value="Glucose Permease (Domain IIA)"/>
    <property type="match status" value="1"/>
</dbReference>
<keyword evidence="3" id="KW-1185">Reference proteome</keyword>
<dbReference type="Pfam" id="PF01551">
    <property type="entry name" value="Peptidase_M23"/>
    <property type="match status" value="1"/>
</dbReference>
<protein>
    <submittedName>
        <fullName evidence="2">M23 family metallopeptidase</fullName>
        <ecNumber evidence="2">3.4.24.-</ecNumber>
    </submittedName>
</protein>
<name>A0ABW5QER6_9HYPH</name>
<accession>A0ABW5QER6</accession>
<proteinExistence type="predicted"/>
<dbReference type="Proteomes" id="UP001597521">
    <property type="component" value="Unassembled WGS sequence"/>
</dbReference>
<dbReference type="PANTHER" id="PTHR21666:SF270">
    <property type="entry name" value="MUREIN HYDROLASE ACTIVATOR ENVC"/>
    <property type="match status" value="1"/>
</dbReference>
<dbReference type="EC" id="3.4.24.-" evidence="2"/>